<organism evidence="1 2">
    <name type="scientific">Xylanibacter muris</name>
    <dbReference type="NCBI Taxonomy" id="2736290"/>
    <lineage>
        <taxon>Bacteria</taxon>
        <taxon>Pseudomonadati</taxon>
        <taxon>Bacteroidota</taxon>
        <taxon>Bacteroidia</taxon>
        <taxon>Bacteroidales</taxon>
        <taxon>Prevotellaceae</taxon>
        <taxon>Xylanibacter</taxon>
    </lineage>
</organism>
<keyword evidence="2" id="KW-1185">Reference proteome</keyword>
<comment type="caution">
    <text evidence="1">The sequence shown here is derived from an EMBL/GenBank/DDBJ whole genome shotgun (WGS) entry which is preliminary data.</text>
</comment>
<accession>A0ABX2AKU4</accession>
<proteinExistence type="predicted"/>
<dbReference type="Proteomes" id="UP000714420">
    <property type="component" value="Unassembled WGS sequence"/>
</dbReference>
<sequence length="350" mass="40702">MKKTIYFLLLLLICNVRPTYGDEIKSVKLDNREHNKETIALPFCNIFVELLSEDENDQYGISVKLENISEDKILYLFDKSYNEKTLKKMSIVYDKLFPGAKRKRVAEACVGMSESCRLLPSSDTKNIISVLKNDTSFKYRLPIYIARYDEKNFIIVKKNRISLAQKEVIELNIDVELKPDEEYLKLSVATDKLIGEIGRQTFCSNRNHRGASLKKLHKIYKESIDDLKKQVQQTVNSRNYMSTDKGFKQFMSITERLDSIKLEQLTVNKCDKDIIIRPSSHNCKYCRLQIEEIYKRLEACYIDIHNGKKAKGQVIGEAEALYNCAQKNNRRTTGSYMSGISKYYNRIKSR</sequence>
<dbReference type="RefSeq" id="WP_172274877.1">
    <property type="nucleotide sequence ID" value="NZ_CASGMU010000005.1"/>
</dbReference>
<reference evidence="1 2" key="1">
    <citation type="submission" date="2020-05" db="EMBL/GenBank/DDBJ databases">
        <title>Distinct polysaccharide utilization as determinants for interspecies competition between intestinal Prevotella spp.</title>
        <authorList>
            <person name="Galvez E.J.C."/>
            <person name="Iljazovic A."/>
            <person name="Strowig T."/>
        </authorList>
    </citation>
    <scope>NUCLEOTIDE SEQUENCE [LARGE SCALE GENOMIC DNA]</scope>
    <source>
        <strain evidence="1 2">PMUR</strain>
    </source>
</reference>
<evidence type="ECO:0000313" key="1">
    <source>
        <dbReference type="EMBL" id="NPD91730.1"/>
    </source>
</evidence>
<protein>
    <submittedName>
        <fullName evidence="1">Uncharacterized protein</fullName>
    </submittedName>
</protein>
<gene>
    <name evidence="1" type="ORF">HPS56_05075</name>
</gene>
<evidence type="ECO:0000313" key="2">
    <source>
        <dbReference type="Proteomes" id="UP000714420"/>
    </source>
</evidence>
<dbReference type="EMBL" id="JABKKF010000003">
    <property type="protein sequence ID" value="NPD91730.1"/>
    <property type="molecule type" value="Genomic_DNA"/>
</dbReference>
<name>A0ABX2AKU4_9BACT</name>